<proteinExistence type="inferred from homology"/>
<dbReference type="AlphaFoldDB" id="A0A9N9X5A7"/>
<evidence type="ECO:0000313" key="8">
    <source>
        <dbReference type="Proteomes" id="UP001153737"/>
    </source>
</evidence>
<evidence type="ECO:0000313" key="7">
    <source>
        <dbReference type="EMBL" id="CAG9824457.1"/>
    </source>
</evidence>
<dbReference type="InterPro" id="IPR037185">
    <property type="entry name" value="EmrE-like"/>
</dbReference>
<keyword evidence="3 6" id="KW-0812">Transmembrane</keyword>
<evidence type="ECO:0008006" key="9">
    <source>
        <dbReference type="Google" id="ProtNLM"/>
    </source>
</evidence>
<dbReference type="EMBL" id="OU896714">
    <property type="protein sequence ID" value="CAG9824457.1"/>
    <property type="molecule type" value="Genomic_DNA"/>
</dbReference>
<dbReference type="Gene3D" id="1.10.3730.20">
    <property type="match status" value="1"/>
</dbReference>
<evidence type="ECO:0000256" key="6">
    <source>
        <dbReference type="SAM" id="Phobius"/>
    </source>
</evidence>
<keyword evidence="4 6" id="KW-1133">Transmembrane helix</keyword>
<reference evidence="7" key="1">
    <citation type="submission" date="2022-01" db="EMBL/GenBank/DDBJ databases">
        <authorList>
            <person name="King R."/>
        </authorList>
    </citation>
    <scope>NUCLEOTIDE SEQUENCE</scope>
</reference>
<comment type="similarity">
    <text evidence="2">Belongs to the TMEM234 family.</text>
</comment>
<dbReference type="PANTHER" id="PTHR28668">
    <property type="entry name" value="TRANSMEMBRANE PROTEIN 234"/>
    <property type="match status" value="1"/>
</dbReference>
<sequence>MYYYFPVSLILVGVLWGVTNPLIKKRSKGLKKVNADSTLMQFLLDVKMLATHIEYLVPIALNQVGSVLYFITLQNVDLTLSVPVANSLTFVFTAISGWILGEELPKTSTILGIVLVILGTILCCVDKYKN</sequence>
<dbReference type="OrthoDB" id="43458at2759"/>
<reference evidence="7" key="2">
    <citation type="submission" date="2022-10" db="EMBL/GenBank/DDBJ databases">
        <authorList>
            <consortium name="ENA_rothamsted_submissions"/>
            <consortium name="culmorum"/>
            <person name="King R."/>
        </authorList>
    </citation>
    <scope>NUCLEOTIDE SEQUENCE</scope>
</reference>
<dbReference type="Pfam" id="PF10639">
    <property type="entry name" value="TMEM234"/>
    <property type="match status" value="1"/>
</dbReference>
<dbReference type="PANTHER" id="PTHR28668:SF1">
    <property type="entry name" value="TRANSMEMBRANE PROTEIN 234"/>
    <property type="match status" value="1"/>
</dbReference>
<name>A0A9N9X5A7_PHACE</name>
<feature type="transmembrane region" description="Helical" evidence="6">
    <location>
        <begin position="78"/>
        <end position="101"/>
    </location>
</feature>
<evidence type="ECO:0000256" key="4">
    <source>
        <dbReference type="ARBA" id="ARBA00022989"/>
    </source>
</evidence>
<feature type="transmembrane region" description="Helical" evidence="6">
    <location>
        <begin position="107"/>
        <end position="125"/>
    </location>
</feature>
<feature type="transmembrane region" description="Helical" evidence="6">
    <location>
        <begin position="6"/>
        <end position="23"/>
    </location>
</feature>
<accession>A0A9N9X5A7</accession>
<dbReference type="SUPFAM" id="SSF103481">
    <property type="entry name" value="Multidrug resistance efflux transporter EmrE"/>
    <property type="match status" value="1"/>
</dbReference>
<dbReference type="GO" id="GO:0016020">
    <property type="term" value="C:membrane"/>
    <property type="evidence" value="ECO:0007669"/>
    <property type="project" value="UniProtKB-SubCell"/>
</dbReference>
<evidence type="ECO:0000256" key="1">
    <source>
        <dbReference type="ARBA" id="ARBA00004141"/>
    </source>
</evidence>
<keyword evidence="5 6" id="KW-0472">Membrane</keyword>
<comment type="subcellular location">
    <subcellularLocation>
        <location evidence="1">Membrane</location>
        <topology evidence="1">Multi-pass membrane protein</topology>
    </subcellularLocation>
</comment>
<keyword evidence="8" id="KW-1185">Reference proteome</keyword>
<gene>
    <name evidence="7" type="ORF">PHAECO_LOCUS12188</name>
</gene>
<evidence type="ECO:0000256" key="2">
    <source>
        <dbReference type="ARBA" id="ARBA00005977"/>
    </source>
</evidence>
<evidence type="ECO:0000256" key="3">
    <source>
        <dbReference type="ARBA" id="ARBA00022692"/>
    </source>
</evidence>
<dbReference type="InterPro" id="IPR018908">
    <property type="entry name" value="TMEM234"/>
</dbReference>
<organism evidence="7 8">
    <name type="scientific">Phaedon cochleariae</name>
    <name type="common">Mustard beetle</name>
    <dbReference type="NCBI Taxonomy" id="80249"/>
    <lineage>
        <taxon>Eukaryota</taxon>
        <taxon>Metazoa</taxon>
        <taxon>Ecdysozoa</taxon>
        <taxon>Arthropoda</taxon>
        <taxon>Hexapoda</taxon>
        <taxon>Insecta</taxon>
        <taxon>Pterygota</taxon>
        <taxon>Neoptera</taxon>
        <taxon>Endopterygota</taxon>
        <taxon>Coleoptera</taxon>
        <taxon>Polyphaga</taxon>
        <taxon>Cucujiformia</taxon>
        <taxon>Chrysomeloidea</taxon>
        <taxon>Chrysomelidae</taxon>
        <taxon>Chrysomelinae</taxon>
        <taxon>Chrysomelini</taxon>
        <taxon>Phaedon</taxon>
    </lineage>
</organism>
<evidence type="ECO:0000256" key="5">
    <source>
        <dbReference type="ARBA" id="ARBA00023136"/>
    </source>
</evidence>
<dbReference type="Proteomes" id="UP001153737">
    <property type="component" value="Chromosome 8"/>
</dbReference>
<protein>
    <recommendedName>
        <fullName evidence="9">Transmembrane protein 234 homolog</fullName>
    </recommendedName>
</protein>